<sequence length="399" mass="41854">MSSKSRGSAGSVKDMQVLQHEPKPGLSLIDIALLAILIANLILVPLALFAMSEESGPTAAVKNLVVGAAAAGAAFGVNRFALDRLAPLHAIGFRLAGVVAVVAILITGAGTALGSFTGLTYKSVEAKTYSEAGQDMTAYIGAVNEVALVATRIVPSVETIAENIDQTASCESRSSCLSGRGNGGRGPMSRALETAAAQAFSIAQALQVGELEREQLLEDLNDLNAAYFEVLSESGKPVSDRRAELQAIHSEIRQVASALTEVMPLGVVQGYAGDLRAGSTLPGNPSGTRILNGFLHGHAETLSAQLDDLPDVELVAPDFPQRPGMTDVLGFIPAFLAIAAIVVVGELVLPLTLYLMTFTSIAWELEKLRGRQKQEVEEDTLSKLLKPRRTEDPDDGAGS</sequence>
<organism evidence="3 4">
    <name type="scientific">Leisingera aquaemixtae</name>
    <dbReference type="NCBI Taxonomy" id="1396826"/>
    <lineage>
        <taxon>Bacteria</taxon>
        <taxon>Pseudomonadati</taxon>
        <taxon>Pseudomonadota</taxon>
        <taxon>Alphaproteobacteria</taxon>
        <taxon>Rhodobacterales</taxon>
        <taxon>Roseobacteraceae</taxon>
        <taxon>Leisingera</taxon>
    </lineage>
</organism>
<dbReference type="AlphaFoldDB" id="A0A0P1HDU3"/>
<feature type="transmembrane region" description="Helical" evidence="2">
    <location>
        <begin position="330"/>
        <end position="363"/>
    </location>
</feature>
<reference evidence="3 4" key="1">
    <citation type="submission" date="2015-09" db="EMBL/GenBank/DDBJ databases">
        <authorList>
            <consortium name="Swine Surveillance"/>
        </authorList>
    </citation>
    <scope>NUCLEOTIDE SEQUENCE [LARGE SCALE GENOMIC DNA]</scope>
    <source>
        <strain evidence="3 4">CECT 8399</strain>
    </source>
</reference>
<dbReference type="RefSeq" id="WP_145977093.1">
    <property type="nucleotide sequence ID" value="NZ_CYSR01000037.1"/>
</dbReference>
<feature type="transmembrane region" description="Helical" evidence="2">
    <location>
        <begin position="63"/>
        <end position="81"/>
    </location>
</feature>
<keyword evidence="2" id="KW-1133">Transmembrane helix</keyword>
<evidence type="ECO:0000313" key="3">
    <source>
        <dbReference type="EMBL" id="CUI01873.1"/>
    </source>
</evidence>
<proteinExistence type="predicted"/>
<dbReference type="EMBL" id="CYSR01000037">
    <property type="protein sequence ID" value="CUI01873.1"/>
    <property type="molecule type" value="Genomic_DNA"/>
</dbReference>
<feature type="region of interest" description="Disordered" evidence="1">
    <location>
        <begin position="373"/>
        <end position="399"/>
    </location>
</feature>
<evidence type="ECO:0000256" key="2">
    <source>
        <dbReference type="SAM" id="Phobius"/>
    </source>
</evidence>
<dbReference type="STRING" id="1396826.PHA8399_04022"/>
<keyword evidence="2" id="KW-0472">Membrane</keyword>
<evidence type="ECO:0000256" key="1">
    <source>
        <dbReference type="SAM" id="MobiDB-lite"/>
    </source>
</evidence>
<feature type="transmembrane region" description="Helical" evidence="2">
    <location>
        <begin position="93"/>
        <end position="116"/>
    </location>
</feature>
<gene>
    <name evidence="3" type="ORF">PHA8399_04022</name>
</gene>
<feature type="transmembrane region" description="Helical" evidence="2">
    <location>
        <begin position="28"/>
        <end position="51"/>
    </location>
</feature>
<keyword evidence="2" id="KW-0812">Transmembrane</keyword>
<protein>
    <submittedName>
        <fullName evidence="3">Uncharacterized protein</fullName>
    </submittedName>
</protein>
<evidence type="ECO:0000313" key="4">
    <source>
        <dbReference type="Proteomes" id="UP000051326"/>
    </source>
</evidence>
<dbReference type="Proteomes" id="UP000051326">
    <property type="component" value="Unassembled WGS sequence"/>
</dbReference>
<name>A0A0P1HDU3_9RHOB</name>
<accession>A0A0P1HDU3</accession>